<evidence type="ECO:0000256" key="1">
    <source>
        <dbReference type="SAM" id="MobiDB-lite"/>
    </source>
</evidence>
<dbReference type="EMBL" id="JASCZI010120845">
    <property type="protein sequence ID" value="MED6155731.1"/>
    <property type="molecule type" value="Genomic_DNA"/>
</dbReference>
<organism evidence="2 3">
    <name type="scientific">Stylosanthes scabra</name>
    <dbReference type="NCBI Taxonomy" id="79078"/>
    <lineage>
        <taxon>Eukaryota</taxon>
        <taxon>Viridiplantae</taxon>
        <taxon>Streptophyta</taxon>
        <taxon>Embryophyta</taxon>
        <taxon>Tracheophyta</taxon>
        <taxon>Spermatophyta</taxon>
        <taxon>Magnoliopsida</taxon>
        <taxon>eudicotyledons</taxon>
        <taxon>Gunneridae</taxon>
        <taxon>Pentapetalae</taxon>
        <taxon>rosids</taxon>
        <taxon>fabids</taxon>
        <taxon>Fabales</taxon>
        <taxon>Fabaceae</taxon>
        <taxon>Papilionoideae</taxon>
        <taxon>50 kb inversion clade</taxon>
        <taxon>dalbergioids sensu lato</taxon>
        <taxon>Dalbergieae</taxon>
        <taxon>Pterocarpus clade</taxon>
        <taxon>Stylosanthes</taxon>
    </lineage>
</organism>
<keyword evidence="3" id="KW-1185">Reference proteome</keyword>
<evidence type="ECO:0000313" key="2">
    <source>
        <dbReference type="EMBL" id="MED6155731.1"/>
    </source>
</evidence>
<feature type="region of interest" description="Disordered" evidence="1">
    <location>
        <begin position="1"/>
        <end position="39"/>
    </location>
</feature>
<comment type="caution">
    <text evidence="2">The sequence shown here is derived from an EMBL/GenBank/DDBJ whole genome shotgun (WGS) entry which is preliminary data.</text>
</comment>
<reference evidence="2 3" key="1">
    <citation type="journal article" date="2023" name="Plants (Basel)">
        <title>Bridging the Gap: Combining Genomics and Transcriptomics Approaches to Understand Stylosanthes scabra, an Orphan Legume from the Brazilian Caatinga.</title>
        <authorList>
            <person name="Ferreira-Neto J.R.C."/>
            <person name="da Silva M.D."/>
            <person name="Binneck E."/>
            <person name="de Melo N.F."/>
            <person name="da Silva R.H."/>
            <person name="de Melo A.L.T.M."/>
            <person name="Pandolfi V."/>
            <person name="Bustamante F.O."/>
            <person name="Brasileiro-Vidal A.C."/>
            <person name="Benko-Iseppon A.M."/>
        </authorList>
    </citation>
    <scope>NUCLEOTIDE SEQUENCE [LARGE SCALE GENOMIC DNA]</scope>
    <source>
        <tissue evidence="2">Leaves</tissue>
    </source>
</reference>
<protein>
    <submittedName>
        <fullName evidence="2">Uncharacterized protein</fullName>
    </submittedName>
</protein>
<evidence type="ECO:0000313" key="3">
    <source>
        <dbReference type="Proteomes" id="UP001341840"/>
    </source>
</evidence>
<sequence length="53" mass="6011">MKKKDKEKEKDKSRQGEKEGHEGSGLKTAAPEGEITADWPAEFSVVRIREIRV</sequence>
<proteinExistence type="predicted"/>
<name>A0ABU6U3I2_9FABA</name>
<dbReference type="Proteomes" id="UP001341840">
    <property type="component" value="Unassembled WGS sequence"/>
</dbReference>
<feature type="compositionally biased region" description="Basic and acidic residues" evidence="1">
    <location>
        <begin position="1"/>
        <end position="24"/>
    </location>
</feature>
<gene>
    <name evidence="2" type="ORF">PIB30_007596</name>
</gene>
<accession>A0ABU6U3I2</accession>